<feature type="transmembrane region" description="Helical" evidence="1">
    <location>
        <begin position="18"/>
        <end position="36"/>
    </location>
</feature>
<keyword evidence="1" id="KW-0812">Transmembrane</keyword>
<name>A0A6C0GP87_9BACT</name>
<dbReference type="PROSITE" id="PS51257">
    <property type="entry name" value="PROKAR_LIPOPROTEIN"/>
    <property type="match status" value="1"/>
</dbReference>
<evidence type="ECO:0000313" key="3">
    <source>
        <dbReference type="Proteomes" id="UP000480178"/>
    </source>
</evidence>
<evidence type="ECO:0000256" key="1">
    <source>
        <dbReference type="SAM" id="Phobius"/>
    </source>
</evidence>
<feature type="transmembrane region" description="Helical" evidence="1">
    <location>
        <begin position="160"/>
        <end position="179"/>
    </location>
</feature>
<dbReference type="RefSeq" id="WP_162445381.1">
    <property type="nucleotide sequence ID" value="NZ_CP048222.1"/>
</dbReference>
<sequence>MFDKLYQSFRNSAKTGNVLILFFACLLFIGIVLPWANGELKSVSNGMTEADLPFSYSTEQIYKIFKAYGSQGREWNTLMQITIYAVYPLINSILISLLIIKVYGKLALKENFIKVLFLIPAVALLADYIENMCLVLMLVNYPYKLETVARLANVGTQAKWIFLLTGIALTIIGTILLLIRYIHFKFIVRVSPDKLDNN</sequence>
<keyword evidence="1" id="KW-1133">Transmembrane helix</keyword>
<feature type="transmembrane region" description="Helical" evidence="1">
    <location>
        <begin position="81"/>
        <end position="103"/>
    </location>
</feature>
<proteinExistence type="predicted"/>
<reference evidence="2 3" key="1">
    <citation type="submission" date="2020-01" db="EMBL/GenBank/DDBJ databases">
        <authorList>
            <person name="Kim M.K."/>
        </authorList>
    </citation>
    <scope>NUCLEOTIDE SEQUENCE [LARGE SCALE GENOMIC DNA]</scope>
    <source>
        <strain evidence="2 3">172606-1</strain>
    </source>
</reference>
<organism evidence="2 3">
    <name type="scientific">Rhodocytophaga rosea</name>
    <dbReference type="NCBI Taxonomy" id="2704465"/>
    <lineage>
        <taxon>Bacteria</taxon>
        <taxon>Pseudomonadati</taxon>
        <taxon>Bacteroidota</taxon>
        <taxon>Cytophagia</taxon>
        <taxon>Cytophagales</taxon>
        <taxon>Rhodocytophagaceae</taxon>
        <taxon>Rhodocytophaga</taxon>
    </lineage>
</organism>
<gene>
    <name evidence="2" type="ORF">GXP67_23495</name>
</gene>
<protein>
    <submittedName>
        <fullName evidence="2">Uncharacterized protein</fullName>
    </submittedName>
</protein>
<feature type="transmembrane region" description="Helical" evidence="1">
    <location>
        <begin position="115"/>
        <end position="140"/>
    </location>
</feature>
<evidence type="ECO:0000313" key="2">
    <source>
        <dbReference type="EMBL" id="QHT69392.1"/>
    </source>
</evidence>
<accession>A0A6C0GP87</accession>
<dbReference type="KEGG" id="rhoz:GXP67_23495"/>
<dbReference type="Proteomes" id="UP000480178">
    <property type="component" value="Chromosome"/>
</dbReference>
<keyword evidence="3" id="KW-1185">Reference proteome</keyword>
<dbReference type="AlphaFoldDB" id="A0A6C0GP87"/>
<dbReference type="EMBL" id="CP048222">
    <property type="protein sequence ID" value="QHT69392.1"/>
    <property type="molecule type" value="Genomic_DNA"/>
</dbReference>
<keyword evidence="1" id="KW-0472">Membrane</keyword>